<keyword evidence="5" id="KW-0408">Iron</keyword>
<comment type="similarity">
    <text evidence="7">Belongs to the radical SAM superfamily. Anaerobic sulfatase-maturating enzyme family.</text>
</comment>
<dbReference type="Pfam" id="PF13186">
    <property type="entry name" value="SPASM"/>
    <property type="match status" value="1"/>
</dbReference>
<dbReference type="Proteomes" id="UP000234240">
    <property type="component" value="Unassembled WGS sequence"/>
</dbReference>
<dbReference type="InterPro" id="IPR023867">
    <property type="entry name" value="Sulphatase_maturase_rSAM"/>
</dbReference>
<dbReference type="OrthoDB" id="9782387at2"/>
<dbReference type="InterPro" id="IPR034491">
    <property type="entry name" value="Anaerob_Ser_sulfatase-maturase"/>
</dbReference>
<keyword evidence="10" id="KW-1185">Reference proteome</keyword>
<reference evidence="9 10" key="1">
    <citation type="submission" date="2017-12" db="EMBL/GenBank/DDBJ databases">
        <title>Characterization of six clinical isolates of Enterochimera gen. nov., a novel genus of the Yersiniaciae family and the three species Enterochimera arupensis sp. nov., Enterochimera coloradensis sp. nov, and Enterochimera californica sp. nov.</title>
        <authorList>
            <person name="Rossi A."/>
            <person name="Fisher M."/>
        </authorList>
    </citation>
    <scope>NUCLEOTIDE SEQUENCE [LARGE SCALE GENOMIC DNA]</scope>
    <source>
        <strain evidence="10">2015-Iso6</strain>
    </source>
</reference>
<dbReference type="SFLD" id="SFLDS00029">
    <property type="entry name" value="Radical_SAM"/>
    <property type="match status" value="1"/>
</dbReference>
<gene>
    <name evidence="9" type="ORF">CYR55_14295</name>
</gene>
<dbReference type="InterPro" id="IPR023885">
    <property type="entry name" value="4Fe4S-binding_SPASM_dom"/>
</dbReference>
<keyword evidence="6" id="KW-0411">Iron-sulfur</keyword>
<keyword evidence="2" id="KW-0004">4Fe-4S</keyword>
<dbReference type="PANTHER" id="PTHR43273:SF3">
    <property type="entry name" value="ANAEROBIC SULFATASE-MATURATING ENZYME HOMOLOG ASLB-RELATED"/>
    <property type="match status" value="1"/>
</dbReference>
<sequence>MAKPMSSRCNLRCRYCFYLEKPTHPVMDDATLERFIQQHIAAQPGEVVEFAWQGGEPTLAGLPFYQRVVALQQRYGAGKQIRNSLQTNGILLNDAWCRFLRQQGWLVGISLDGPADLHDLCRRTRSGKPTHHRVIAAIQHLNAHQVEFNLVTVINRHNSRQPARLYRYLKNLGTPFLQFIPLVEQDETGAVTPDSVPPEQWGDFLTTVFDLWVQEDIGRVFVQLFDSTLGVWSGYPAQMCVFSKRCGHAFALEANGDLYQCDHYVYPAYKLGNVHRRSLHEINQSQAAIRFGEDKHRLLVQACRVCPVQPLCRGDCPKHRLHQGKSYLCAGYFRFFTHSAPYMALLRDLIAQRCPPAELRSVMHALASRRLREQANG</sequence>
<dbReference type="InterPro" id="IPR007197">
    <property type="entry name" value="rSAM"/>
</dbReference>
<name>A0A2N5E300_9GAMM</name>
<dbReference type="Pfam" id="PF04055">
    <property type="entry name" value="Radical_SAM"/>
    <property type="match status" value="1"/>
</dbReference>
<evidence type="ECO:0000256" key="3">
    <source>
        <dbReference type="ARBA" id="ARBA00022691"/>
    </source>
</evidence>
<dbReference type="SUPFAM" id="SSF102114">
    <property type="entry name" value="Radical SAM enzymes"/>
    <property type="match status" value="1"/>
</dbReference>
<dbReference type="SFLD" id="SFLDG01067">
    <property type="entry name" value="SPASM/twitch_domain_containing"/>
    <property type="match status" value="1"/>
</dbReference>
<dbReference type="SFLD" id="SFLDG01384">
    <property type="entry name" value="thioether_bond_formation_requi"/>
    <property type="match status" value="1"/>
</dbReference>
<dbReference type="GO" id="GO:0051539">
    <property type="term" value="F:4 iron, 4 sulfur cluster binding"/>
    <property type="evidence" value="ECO:0007669"/>
    <property type="project" value="UniProtKB-KW"/>
</dbReference>
<dbReference type="GO" id="GO:0046872">
    <property type="term" value="F:metal ion binding"/>
    <property type="evidence" value="ECO:0007669"/>
    <property type="project" value="UniProtKB-KW"/>
</dbReference>
<evidence type="ECO:0000313" key="9">
    <source>
        <dbReference type="EMBL" id="PLR35067.1"/>
    </source>
</evidence>
<dbReference type="InterPro" id="IPR047207">
    <property type="entry name" value="SPASM_anSME"/>
</dbReference>
<evidence type="ECO:0000313" key="10">
    <source>
        <dbReference type="Proteomes" id="UP000234240"/>
    </source>
</evidence>
<comment type="caution">
    <text evidence="9">The sequence shown here is derived from an EMBL/GenBank/DDBJ whole genome shotgun (WGS) entry which is preliminary data.</text>
</comment>
<dbReference type="InterPro" id="IPR013785">
    <property type="entry name" value="Aldolase_TIM"/>
</dbReference>
<dbReference type="SFLD" id="SFLDG01386">
    <property type="entry name" value="main_SPASM_domain-containing"/>
    <property type="match status" value="1"/>
</dbReference>
<evidence type="ECO:0000256" key="5">
    <source>
        <dbReference type="ARBA" id="ARBA00023004"/>
    </source>
</evidence>
<evidence type="ECO:0000256" key="4">
    <source>
        <dbReference type="ARBA" id="ARBA00022723"/>
    </source>
</evidence>
<feature type="domain" description="Radical SAM core" evidence="8">
    <location>
        <begin position="1"/>
        <end position="214"/>
    </location>
</feature>
<evidence type="ECO:0000259" key="8">
    <source>
        <dbReference type="PROSITE" id="PS51918"/>
    </source>
</evidence>
<evidence type="ECO:0000256" key="1">
    <source>
        <dbReference type="ARBA" id="ARBA00001966"/>
    </source>
</evidence>
<dbReference type="EMBL" id="PJZF01000012">
    <property type="protein sequence ID" value="PLR35067.1"/>
    <property type="molecule type" value="Genomic_DNA"/>
</dbReference>
<keyword evidence="4" id="KW-0479">Metal-binding</keyword>
<dbReference type="InterPro" id="IPR058240">
    <property type="entry name" value="rSAM_sf"/>
</dbReference>
<dbReference type="SFLD" id="SFLDG01072">
    <property type="entry name" value="dehydrogenase_like"/>
    <property type="match status" value="1"/>
</dbReference>
<dbReference type="GO" id="GO:0016491">
    <property type="term" value="F:oxidoreductase activity"/>
    <property type="evidence" value="ECO:0007669"/>
    <property type="project" value="InterPro"/>
</dbReference>
<evidence type="ECO:0000256" key="2">
    <source>
        <dbReference type="ARBA" id="ARBA00022485"/>
    </source>
</evidence>
<proteinExistence type="inferred from homology"/>
<dbReference type="AlphaFoldDB" id="A0A2N5E300"/>
<keyword evidence="3" id="KW-0949">S-adenosyl-L-methionine</keyword>
<dbReference type="NCBIfam" id="TIGR04085">
    <property type="entry name" value="rSAM_more_4Fe4S"/>
    <property type="match status" value="1"/>
</dbReference>
<dbReference type="NCBIfam" id="TIGR03942">
    <property type="entry name" value="sulfatase_rSAM"/>
    <property type="match status" value="1"/>
</dbReference>
<comment type="cofactor">
    <cofactor evidence="1">
        <name>[4Fe-4S] cluster</name>
        <dbReference type="ChEBI" id="CHEBI:49883"/>
    </cofactor>
</comment>
<evidence type="ECO:0000256" key="7">
    <source>
        <dbReference type="ARBA" id="ARBA00023601"/>
    </source>
</evidence>
<accession>A0A2N5E300</accession>
<dbReference type="CDD" id="cd01335">
    <property type="entry name" value="Radical_SAM"/>
    <property type="match status" value="1"/>
</dbReference>
<dbReference type="SFLD" id="SFLDF00285">
    <property type="entry name" value="anaerobic_Ser-type_sulfatase-m"/>
    <property type="match status" value="1"/>
</dbReference>
<organism evidence="9 10">
    <name type="scientific">Chimaeribacter californicus</name>
    <dbReference type="NCBI Taxonomy" id="2060067"/>
    <lineage>
        <taxon>Bacteria</taxon>
        <taxon>Pseudomonadati</taxon>
        <taxon>Pseudomonadota</taxon>
        <taxon>Gammaproteobacteria</taxon>
        <taxon>Enterobacterales</taxon>
        <taxon>Yersiniaceae</taxon>
        <taxon>Chimaeribacter</taxon>
    </lineage>
</organism>
<protein>
    <submittedName>
        <fullName evidence="9">Anaerobic sulfatase maturase</fullName>
    </submittedName>
</protein>
<dbReference type="PANTHER" id="PTHR43273">
    <property type="entry name" value="ANAEROBIC SULFATASE-MATURATING ENZYME HOMOLOG ASLB-RELATED"/>
    <property type="match status" value="1"/>
</dbReference>
<evidence type="ECO:0000256" key="6">
    <source>
        <dbReference type="ARBA" id="ARBA00023014"/>
    </source>
</evidence>
<dbReference type="CDD" id="cd21120">
    <property type="entry name" value="SPASM_anSME"/>
    <property type="match status" value="1"/>
</dbReference>
<dbReference type="PROSITE" id="PS51918">
    <property type="entry name" value="RADICAL_SAM"/>
    <property type="match status" value="1"/>
</dbReference>
<dbReference type="Gene3D" id="3.20.20.70">
    <property type="entry name" value="Aldolase class I"/>
    <property type="match status" value="1"/>
</dbReference>